<dbReference type="AlphaFoldDB" id="A0A7X3SMB4"/>
<dbReference type="EMBL" id="WUQX01000003">
    <property type="protein sequence ID" value="MXP79196.1"/>
    <property type="molecule type" value="Genomic_DNA"/>
</dbReference>
<evidence type="ECO:0008006" key="3">
    <source>
        <dbReference type="Google" id="ProtNLM"/>
    </source>
</evidence>
<accession>A0A7X3SMB4</accession>
<dbReference type="Gene3D" id="3.10.150.10">
    <property type="entry name" value="DNA Polymerase III, subunit A, domain 2"/>
    <property type="match status" value="1"/>
</dbReference>
<organism evidence="1 2">
    <name type="scientific">Sporofaciens musculi</name>
    <dbReference type="NCBI Taxonomy" id="2681861"/>
    <lineage>
        <taxon>Bacteria</taxon>
        <taxon>Bacillati</taxon>
        <taxon>Bacillota</taxon>
        <taxon>Clostridia</taxon>
        <taxon>Lachnospirales</taxon>
        <taxon>Lachnospiraceae</taxon>
        <taxon>Sporofaciens</taxon>
    </lineage>
</organism>
<dbReference type="Gene3D" id="3.70.10.10">
    <property type="match status" value="1"/>
</dbReference>
<protein>
    <recommendedName>
        <fullName evidence="3">Beta sliding clamp</fullName>
    </recommendedName>
</protein>
<gene>
    <name evidence="1" type="ORF">GN277_29005</name>
</gene>
<keyword evidence="2" id="KW-1185">Reference proteome</keyword>
<reference evidence="1 2" key="1">
    <citation type="submission" date="2019-12" db="EMBL/GenBank/DDBJ databases">
        <title>Sporaefaciens musculi gen. nov., sp. nov., a novel bacterium isolated from the caecum of an obese mouse.</title>
        <authorList>
            <person name="Rasmussen T.S."/>
            <person name="Streidl T."/>
            <person name="Hitch T.C.A."/>
            <person name="Wortmann E."/>
            <person name="Deptula P."/>
            <person name="Hansen M."/>
            <person name="Nielsen D.S."/>
            <person name="Clavel T."/>
            <person name="Vogensen F.K."/>
        </authorList>
    </citation>
    <scope>NUCLEOTIDE SEQUENCE [LARGE SCALE GENOMIC DNA]</scope>
    <source>
        <strain evidence="1 2">WCA-9-b2</strain>
        <plasmid evidence="1">unnamed</plasmid>
    </source>
</reference>
<keyword evidence="1" id="KW-0614">Plasmid</keyword>
<comment type="caution">
    <text evidence="1">The sequence shown here is derived from an EMBL/GenBank/DDBJ whole genome shotgun (WGS) entry which is preliminary data.</text>
</comment>
<proteinExistence type="predicted"/>
<evidence type="ECO:0000313" key="1">
    <source>
        <dbReference type="EMBL" id="MXP79196.1"/>
    </source>
</evidence>
<dbReference type="Proteomes" id="UP000460412">
    <property type="component" value="Unassembled WGS sequence"/>
</dbReference>
<sequence>MFKMKVHSGAFVETMRKVSIGIPVSSQKSESDGVKIVFYKSIKGMPDMSKGIFLAFDGKVQAVSSMDISNVTADVEEAEVHISGKKALAAANAYAALDMALEIEIDKDVKISAAGNKVTLPLGQKIVALKPDGRLLQEIEMHTEDFINFVNFASSCYGEEKGSRGLHCVGIRIDPEKKVMIGASSNGTRCAYAESQNVTFRPVKNKEEGAADNKVITVVIEGKTLRNAVKNLEKKKVTIGIDAKMLRIKCGSDVVMIMTQEIPFPMDAILQVMDRTKRVGAWKARLTNVLQALAIYEITMETPWLEIKKQGETQVILQGKDEQSNAAVICAQDGDIQTVAVNEKEFKNSLSVFSKEKDIIIETMSDKMPIVMRQHEDDKNKIFLMPVSE</sequence>
<name>A0A7X3SMB4_9FIRM</name>
<evidence type="ECO:0000313" key="2">
    <source>
        <dbReference type="Proteomes" id="UP000460412"/>
    </source>
</evidence>
<geneLocation type="plasmid" evidence="1">
    <name>unnamed</name>
</geneLocation>
<dbReference type="RefSeq" id="WP_159757923.1">
    <property type="nucleotide sequence ID" value="NZ_WUQX01000003.1"/>
</dbReference>